<dbReference type="InterPro" id="IPR004155">
    <property type="entry name" value="PBS_lyase_HEAT"/>
</dbReference>
<dbReference type="EMBL" id="PUHZ01000024">
    <property type="protein sequence ID" value="PQO43247.1"/>
    <property type="molecule type" value="Genomic_DNA"/>
</dbReference>
<dbReference type="PANTHER" id="PTHR12697">
    <property type="entry name" value="PBS LYASE HEAT-LIKE PROTEIN"/>
    <property type="match status" value="1"/>
</dbReference>
<dbReference type="PANTHER" id="PTHR12697:SF5">
    <property type="entry name" value="DEOXYHYPUSINE HYDROXYLASE"/>
    <property type="match status" value="1"/>
</dbReference>
<evidence type="ECO:0000313" key="4">
    <source>
        <dbReference type="Proteomes" id="UP000237819"/>
    </source>
</evidence>
<sequence length="883" mass="94251">MRQVARFAAYLRTGCQSRTMQADRRVVKERSRSSLAGAVEMKVELRGVSLLLTWLLCTASAFADKPLVARLNSADQYDVLDGLRDLQFVGRQYRLSVKQRLIELVDHPNADVRVDALRQLAEIGAAAADASDAITPRLRDEDPECRLAAADALAKVADRIDLAAAVYVEALKTGADLQDDNRKGWLVEHAGQELQWLGPAAAIELPALLELLNDPHEIVRAEAASVLGALGPQYRQQVERQLTAALADPAGKVRLAAAVAINQIGAPVDQAVQTLIQLAQEEIPASDEAANSFWAENFLASTAVKALGELEGDAAPAVPALGALLKSPVLAVRLEAATALGKIGTAAQPAAPALAAALQETEGHSAPFLHHSWCVGENAAVALGQIGAADALLTALNDKQPMIRARAAKTLGEIPAAAPQTVGPLSQLLQDPEPFVRINATKGLAKLGPAAAAATPDLIRLLVNPLGVTSFPAGMGIGLTESTSAEAWRALQKINPTAEQANPALIESLQSANRLSYETICALREYRPDSAAVKEPLERLLQQKDTRVAAACALAFVAPDHDEIAPILRAAVFAEEPELFAAWGLDQLVAAGQTLDADYQARLRKLAADRSDLLLWLTLYRLSPNDRQTTQSLVAALAYGHPTFDHQALAESRRFVLQQIGAQPLLREALVGELGYVDPPNQAEEDFTGEQSAYRRLRAARLLIAANVAVEQAVACLAALVADDQMSGSIETVEILTQETPPAAAIPLLTLLLDDNERYTSGGDFYGNGGEWRVTGDRAAVALSKLKATAALLGKLDSEDPLVRERVVRMLGELDEAAAVNALLSKTADLDVRVRRATMTALGEQGKSNPALRPQLRPVLEQAADDSRQSVRDAAGQALRNWQ</sequence>
<dbReference type="SUPFAM" id="SSF48371">
    <property type="entry name" value="ARM repeat"/>
    <property type="match status" value="1"/>
</dbReference>
<evidence type="ECO:0000313" key="3">
    <source>
        <dbReference type="EMBL" id="PQO43247.1"/>
    </source>
</evidence>
<dbReference type="Pfam" id="PF13646">
    <property type="entry name" value="HEAT_2"/>
    <property type="match status" value="5"/>
</dbReference>
<dbReference type="GO" id="GO:0016491">
    <property type="term" value="F:oxidoreductase activity"/>
    <property type="evidence" value="ECO:0007669"/>
    <property type="project" value="TreeGrafter"/>
</dbReference>
<evidence type="ECO:0000256" key="1">
    <source>
        <dbReference type="ARBA" id="ARBA00045876"/>
    </source>
</evidence>
<dbReference type="Gene3D" id="1.25.10.10">
    <property type="entry name" value="Leucine-rich Repeat Variant"/>
    <property type="match status" value="4"/>
</dbReference>
<proteinExistence type="predicted"/>
<organism evidence="3 4">
    <name type="scientific">Blastopirellula marina</name>
    <dbReference type="NCBI Taxonomy" id="124"/>
    <lineage>
        <taxon>Bacteria</taxon>
        <taxon>Pseudomonadati</taxon>
        <taxon>Planctomycetota</taxon>
        <taxon>Planctomycetia</taxon>
        <taxon>Pirellulales</taxon>
        <taxon>Pirellulaceae</taxon>
        <taxon>Blastopirellula</taxon>
    </lineage>
</organism>
<protein>
    <recommendedName>
        <fullName evidence="5">HEAT repeat domain-containing protein</fullName>
    </recommendedName>
</protein>
<comment type="function">
    <text evidence="1">Catalyzes the hydroxylation of the N(6)-(4-aminobutyl)-L-lysine intermediate produced by deoxyhypusine synthase/DHPS on a critical lysine of the eukaryotic translation initiation factor 5A/eIF-5A. This is the second step of the post-translational modification of that lysine into an unusual amino acid residue named hypusine. Hypusination is unique to mature eIF-5A factor and is essential for its function.</text>
</comment>
<dbReference type="InterPro" id="IPR011989">
    <property type="entry name" value="ARM-like"/>
</dbReference>
<evidence type="ECO:0000256" key="2">
    <source>
        <dbReference type="SAM" id="MobiDB-lite"/>
    </source>
</evidence>
<dbReference type="Proteomes" id="UP000237819">
    <property type="component" value="Unassembled WGS sequence"/>
</dbReference>
<reference evidence="3 4" key="1">
    <citation type="submission" date="2018-02" db="EMBL/GenBank/DDBJ databases">
        <title>Comparative genomes isolates from brazilian mangrove.</title>
        <authorList>
            <person name="Araujo J.E."/>
            <person name="Taketani R.G."/>
            <person name="Silva M.C.P."/>
            <person name="Loureco M.V."/>
            <person name="Andreote F.D."/>
        </authorList>
    </citation>
    <scope>NUCLEOTIDE SEQUENCE [LARGE SCALE GENOMIC DNA]</scope>
    <source>
        <strain evidence="3 4">Nap-Phe MGV</strain>
    </source>
</reference>
<feature type="region of interest" description="Disordered" evidence="2">
    <location>
        <begin position="862"/>
        <end position="883"/>
    </location>
</feature>
<dbReference type="InterPro" id="IPR016024">
    <property type="entry name" value="ARM-type_fold"/>
</dbReference>
<dbReference type="PROSITE" id="PS50077">
    <property type="entry name" value="HEAT_REPEAT"/>
    <property type="match status" value="2"/>
</dbReference>
<gene>
    <name evidence="3" type="ORF">C5Y93_26475</name>
</gene>
<name>A0A2S8GFK5_9BACT</name>
<dbReference type="SMART" id="SM00567">
    <property type="entry name" value="EZ_HEAT"/>
    <property type="match status" value="10"/>
</dbReference>
<accession>A0A2S8GFK5</accession>
<comment type="caution">
    <text evidence="3">The sequence shown here is derived from an EMBL/GenBank/DDBJ whole genome shotgun (WGS) entry which is preliminary data.</text>
</comment>
<dbReference type="InterPro" id="IPR021133">
    <property type="entry name" value="HEAT_type_2"/>
</dbReference>
<evidence type="ECO:0008006" key="5">
    <source>
        <dbReference type="Google" id="ProtNLM"/>
    </source>
</evidence>
<dbReference type="AlphaFoldDB" id="A0A2S8GFK5"/>